<evidence type="ECO:0000256" key="1">
    <source>
        <dbReference type="ARBA" id="ARBA00004651"/>
    </source>
</evidence>
<dbReference type="Gene3D" id="1.20.1250.20">
    <property type="entry name" value="MFS general substrate transporter like domains"/>
    <property type="match status" value="2"/>
</dbReference>
<protein>
    <submittedName>
        <fullName evidence="10">Proline/betaine transporter</fullName>
    </submittedName>
</protein>
<keyword evidence="3" id="KW-1003">Cell membrane</keyword>
<keyword evidence="5" id="KW-0769">Symport</keyword>
<keyword evidence="11" id="KW-1185">Reference proteome</keyword>
<dbReference type="PANTHER" id="PTHR43528:SF8">
    <property type="entry name" value="BLR0239 PROTEIN"/>
    <property type="match status" value="1"/>
</dbReference>
<dbReference type="RefSeq" id="WP_175050012.1">
    <property type="nucleotide sequence ID" value="NZ_CADIKC010000001.1"/>
</dbReference>
<evidence type="ECO:0000259" key="9">
    <source>
        <dbReference type="PROSITE" id="PS50850"/>
    </source>
</evidence>
<dbReference type="PROSITE" id="PS50850">
    <property type="entry name" value="MFS"/>
    <property type="match status" value="1"/>
</dbReference>
<evidence type="ECO:0000256" key="6">
    <source>
        <dbReference type="ARBA" id="ARBA00022989"/>
    </source>
</evidence>
<dbReference type="GO" id="GO:0015293">
    <property type="term" value="F:symporter activity"/>
    <property type="evidence" value="ECO:0007669"/>
    <property type="project" value="UniProtKB-KW"/>
</dbReference>
<dbReference type="FunFam" id="1.20.1250.20:FF:000001">
    <property type="entry name" value="Dicarboxylate MFS transporter"/>
    <property type="match status" value="1"/>
</dbReference>
<feature type="transmembrane region" description="Helical" evidence="8">
    <location>
        <begin position="20"/>
        <end position="45"/>
    </location>
</feature>
<feature type="transmembrane region" description="Helical" evidence="8">
    <location>
        <begin position="337"/>
        <end position="356"/>
    </location>
</feature>
<evidence type="ECO:0000256" key="5">
    <source>
        <dbReference type="ARBA" id="ARBA00022847"/>
    </source>
</evidence>
<dbReference type="Pfam" id="PF00083">
    <property type="entry name" value="Sugar_tr"/>
    <property type="match status" value="1"/>
</dbReference>
<keyword evidence="4 8" id="KW-0812">Transmembrane</keyword>
<name>A0A6J5A2M6_9BURK</name>
<evidence type="ECO:0000256" key="4">
    <source>
        <dbReference type="ARBA" id="ARBA00022692"/>
    </source>
</evidence>
<accession>A0A6J5A2M6</accession>
<proteinExistence type="predicted"/>
<feature type="transmembrane region" description="Helical" evidence="8">
    <location>
        <begin position="87"/>
        <end position="105"/>
    </location>
</feature>
<evidence type="ECO:0000256" key="2">
    <source>
        <dbReference type="ARBA" id="ARBA00022448"/>
    </source>
</evidence>
<feature type="transmembrane region" description="Helical" evidence="8">
    <location>
        <begin position="408"/>
        <end position="427"/>
    </location>
</feature>
<feature type="transmembrane region" description="Helical" evidence="8">
    <location>
        <begin position="377"/>
        <end position="396"/>
    </location>
</feature>
<dbReference type="InterPro" id="IPR011701">
    <property type="entry name" value="MFS"/>
</dbReference>
<gene>
    <name evidence="10" type="primary">proP_5</name>
    <name evidence="10" type="ORF">LMG24238_01142</name>
</gene>
<keyword evidence="6 8" id="KW-1133">Transmembrane helix</keyword>
<dbReference type="InterPro" id="IPR005828">
    <property type="entry name" value="MFS_sugar_transport-like"/>
</dbReference>
<dbReference type="EMBL" id="CADIKC010000001">
    <property type="protein sequence ID" value="CAB3650978.1"/>
    <property type="molecule type" value="Genomic_DNA"/>
</dbReference>
<dbReference type="SUPFAM" id="SSF103473">
    <property type="entry name" value="MFS general substrate transporter"/>
    <property type="match status" value="1"/>
</dbReference>
<dbReference type="Proteomes" id="UP000494255">
    <property type="component" value="Unassembled WGS sequence"/>
</dbReference>
<evidence type="ECO:0000256" key="7">
    <source>
        <dbReference type="ARBA" id="ARBA00023136"/>
    </source>
</evidence>
<keyword evidence="7 8" id="KW-0472">Membrane</keyword>
<organism evidence="10 11">
    <name type="scientific">Paraburkholderia sediminicola</name>
    <dbReference type="NCBI Taxonomy" id="458836"/>
    <lineage>
        <taxon>Bacteria</taxon>
        <taxon>Pseudomonadati</taxon>
        <taxon>Pseudomonadota</taxon>
        <taxon>Betaproteobacteria</taxon>
        <taxon>Burkholderiales</taxon>
        <taxon>Burkholderiaceae</taxon>
        <taxon>Paraburkholderia</taxon>
    </lineage>
</organism>
<sequence length="442" mass="47068">MNGKPMPTPAMVRRVVIASVLGNAFEWFDFAIYGLFAVVIANLYFPAGNEFASLMLTLATFGVGFAVRPLGGVLLGLYGDRVGRKKALSLTIVLMSVGTGMIGLLPTHAAIGIAAPILMVLARLIQGFSVGGEFSGATTMLVEFAPANRRGFYGSFQMCSQALAFSLGALVAYLLTANLAPHDLEAWGWRLPFLLGILIGPVGWLIRSRVDESPEFLAYAEEVKHGKTQPVKTPLRTVFSDYPGAVLSTLGMSVVGTVSAYVFVFFLPIFAKKQLGLSAADVNLSTFLSTAVLLIFCPLAGHLSDRYGRKAVLLPAIVAYGLAAYPLFHQLVSGPSFGSLLAVQVGVSCFMSFFWGPTPAVLTEVFPVSVRSTGAAVTYNLAVLIFGGLAPFVNTWLVHVTGNNLAPIYYVEFSVLIGIAGVLLLPATARVRSVELKLDRSA</sequence>
<dbReference type="GO" id="GO:0005886">
    <property type="term" value="C:plasma membrane"/>
    <property type="evidence" value="ECO:0007669"/>
    <property type="project" value="UniProtKB-SubCell"/>
</dbReference>
<dbReference type="PANTHER" id="PTHR43528">
    <property type="entry name" value="ALPHA-KETOGLUTARATE PERMEASE"/>
    <property type="match status" value="1"/>
</dbReference>
<feature type="transmembrane region" description="Helical" evidence="8">
    <location>
        <begin position="111"/>
        <end position="131"/>
    </location>
</feature>
<evidence type="ECO:0000313" key="10">
    <source>
        <dbReference type="EMBL" id="CAB3650978.1"/>
    </source>
</evidence>
<dbReference type="InterPro" id="IPR051084">
    <property type="entry name" value="H+-coupled_symporters"/>
</dbReference>
<dbReference type="InterPro" id="IPR020846">
    <property type="entry name" value="MFS_dom"/>
</dbReference>
<comment type="subcellular location">
    <subcellularLocation>
        <location evidence="1">Cell membrane</location>
        <topology evidence="1">Multi-pass membrane protein</topology>
    </subcellularLocation>
</comment>
<keyword evidence="2" id="KW-0813">Transport</keyword>
<feature type="transmembrane region" description="Helical" evidence="8">
    <location>
        <begin position="51"/>
        <end position="75"/>
    </location>
</feature>
<feature type="transmembrane region" description="Helical" evidence="8">
    <location>
        <begin position="245"/>
        <end position="270"/>
    </location>
</feature>
<reference evidence="10 11" key="1">
    <citation type="submission" date="2020-04" db="EMBL/GenBank/DDBJ databases">
        <authorList>
            <person name="De Canck E."/>
        </authorList>
    </citation>
    <scope>NUCLEOTIDE SEQUENCE [LARGE SCALE GENOMIC DNA]</scope>
    <source>
        <strain evidence="10 11">LMG 24238</strain>
    </source>
</reference>
<evidence type="ECO:0000313" key="11">
    <source>
        <dbReference type="Proteomes" id="UP000494255"/>
    </source>
</evidence>
<feature type="transmembrane region" description="Helical" evidence="8">
    <location>
        <begin position="152"/>
        <end position="175"/>
    </location>
</feature>
<feature type="transmembrane region" description="Helical" evidence="8">
    <location>
        <begin position="312"/>
        <end position="331"/>
    </location>
</feature>
<evidence type="ECO:0000256" key="8">
    <source>
        <dbReference type="SAM" id="Phobius"/>
    </source>
</evidence>
<dbReference type="Pfam" id="PF07690">
    <property type="entry name" value="MFS_1"/>
    <property type="match status" value="1"/>
</dbReference>
<feature type="transmembrane region" description="Helical" evidence="8">
    <location>
        <begin position="282"/>
        <end position="300"/>
    </location>
</feature>
<dbReference type="GeneID" id="97039790"/>
<feature type="transmembrane region" description="Helical" evidence="8">
    <location>
        <begin position="187"/>
        <end position="206"/>
    </location>
</feature>
<feature type="domain" description="Major facilitator superfamily (MFS) profile" evidence="9">
    <location>
        <begin position="15"/>
        <end position="430"/>
    </location>
</feature>
<evidence type="ECO:0000256" key="3">
    <source>
        <dbReference type="ARBA" id="ARBA00022475"/>
    </source>
</evidence>
<dbReference type="InterPro" id="IPR036259">
    <property type="entry name" value="MFS_trans_sf"/>
</dbReference>
<dbReference type="AlphaFoldDB" id="A0A6J5A2M6"/>